<evidence type="ECO:0000256" key="4">
    <source>
        <dbReference type="ARBA" id="ARBA00021006"/>
    </source>
</evidence>
<comment type="similarity">
    <text evidence="2 16">Belongs to the complex I subunit 4 family.</text>
</comment>
<keyword evidence="13 16" id="KW-0496">Mitochondrion</keyword>
<evidence type="ECO:0000256" key="12">
    <source>
        <dbReference type="ARBA" id="ARBA00023075"/>
    </source>
</evidence>
<keyword evidence="6 16" id="KW-0679">Respiratory chain</keyword>
<dbReference type="GeneID" id="25019674"/>
<geneLocation type="mitochondrion" evidence="18"/>
<keyword evidence="8" id="KW-1278">Translocase</keyword>
<feature type="transmembrane region" description="Helical" evidence="16">
    <location>
        <begin position="293"/>
        <end position="314"/>
    </location>
</feature>
<dbReference type="GO" id="GO:0008137">
    <property type="term" value="F:NADH dehydrogenase (ubiquinone) activity"/>
    <property type="evidence" value="ECO:0007669"/>
    <property type="project" value="UniProtKB-UniRule"/>
</dbReference>
<dbReference type="AlphaFoldDB" id="A0A0H3W560"/>
<evidence type="ECO:0000256" key="7">
    <source>
        <dbReference type="ARBA" id="ARBA00022692"/>
    </source>
</evidence>
<evidence type="ECO:0000259" key="17">
    <source>
        <dbReference type="Pfam" id="PF00361"/>
    </source>
</evidence>
<evidence type="ECO:0000256" key="16">
    <source>
        <dbReference type="RuleBase" id="RU003297"/>
    </source>
</evidence>
<accession>A0A0H3W560</accession>
<dbReference type="InterPro" id="IPR001750">
    <property type="entry name" value="ND/Mrp_TM"/>
</dbReference>
<evidence type="ECO:0000256" key="11">
    <source>
        <dbReference type="ARBA" id="ARBA00023027"/>
    </source>
</evidence>
<keyword evidence="5 16" id="KW-0813">Transport</keyword>
<proteinExistence type="inferred from homology"/>
<feature type="transmembrane region" description="Helical" evidence="16">
    <location>
        <begin position="55"/>
        <end position="72"/>
    </location>
</feature>
<feature type="transmembrane region" description="Helical" evidence="16">
    <location>
        <begin position="412"/>
        <end position="436"/>
    </location>
</feature>
<dbReference type="PRINTS" id="PR01437">
    <property type="entry name" value="NUOXDRDTASE4"/>
</dbReference>
<feature type="transmembrane region" description="Helical" evidence="16">
    <location>
        <begin position="365"/>
        <end position="391"/>
    </location>
</feature>
<dbReference type="GO" id="GO:0042773">
    <property type="term" value="P:ATP synthesis coupled electron transport"/>
    <property type="evidence" value="ECO:0007669"/>
    <property type="project" value="InterPro"/>
</dbReference>
<feature type="transmembrane region" description="Helical" evidence="16">
    <location>
        <begin position="12"/>
        <end position="35"/>
    </location>
</feature>
<dbReference type="Pfam" id="PF00361">
    <property type="entry name" value="Proton_antipo_M"/>
    <property type="match status" value="1"/>
</dbReference>
<dbReference type="InterPro" id="IPR003918">
    <property type="entry name" value="NADH_UbQ_OxRdtase"/>
</dbReference>
<dbReference type="PANTHER" id="PTHR43507:SF20">
    <property type="entry name" value="NADH-UBIQUINONE OXIDOREDUCTASE CHAIN 4"/>
    <property type="match status" value="1"/>
</dbReference>
<comment type="function">
    <text evidence="16">Core subunit of the mitochondrial membrane respiratory chain NADH dehydrogenase (Complex I) which catalyzes electron transfer from NADH through the respiratory chain, using ubiquinone as an electron acceptor. Essential for the catalytic activity and assembly of complex I.</text>
</comment>
<dbReference type="GO" id="GO:0015990">
    <property type="term" value="P:electron transport coupled proton transport"/>
    <property type="evidence" value="ECO:0007669"/>
    <property type="project" value="TreeGrafter"/>
</dbReference>
<feature type="transmembrane region" description="Helical" evidence="16">
    <location>
        <begin position="103"/>
        <end position="122"/>
    </location>
</feature>
<keyword evidence="9 16" id="KW-0249">Electron transport</keyword>
<evidence type="ECO:0000256" key="2">
    <source>
        <dbReference type="ARBA" id="ARBA00009025"/>
    </source>
</evidence>
<dbReference type="GO" id="GO:0003954">
    <property type="term" value="F:NADH dehydrogenase activity"/>
    <property type="evidence" value="ECO:0007669"/>
    <property type="project" value="TreeGrafter"/>
</dbReference>
<evidence type="ECO:0000313" key="18">
    <source>
        <dbReference type="EMBL" id="AKJ85732.1"/>
    </source>
</evidence>
<evidence type="ECO:0000256" key="9">
    <source>
        <dbReference type="ARBA" id="ARBA00022982"/>
    </source>
</evidence>
<evidence type="ECO:0000256" key="15">
    <source>
        <dbReference type="ARBA" id="ARBA00049551"/>
    </source>
</evidence>
<name>A0A0H3W560_DOLFO</name>
<gene>
    <name evidence="18" type="primary">ND4</name>
</gene>
<evidence type="ECO:0000256" key="3">
    <source>
        <dbReference type="ARBA" id="ARBA00012944"/>
    </source>
</evidence>
<dbReference type="PANTHER" id="PTHR43507">
    <property type="entry name" value="NADH-UBIQUINONE OXIDOREDUCTASE CHAIN 4"/>
    <property type="match status" value="1"/>
</dbReference>
<evidence type="ECO:0000256" key="1">
    <source>
        <dbReference type="ARBA" id="ARBA00004225"/>
    </source>
</evidence>
<dbReference type="RefSeq" id="YP_009158065.1">
    <property type="nucleotide sequence ID" value="NC_027493.1"/>
</dbReference>
<evidence type="ECO:0000256" key="10">
    <source>
        <dbReference type="ARBA" id="ARBA00022989"/>
    </source>
</evidence>
<feature type="transmembrane region" description="Helical" evidence="16">
    <location>
        <begin position="202"/>
        <end position="225"/>
    </location>
</feature>
<keyword evidence="10 16" id="KW-1133">Transmembrane helix</keyword>
<keyword evidence="12 16" id="KW-0830">Ubiquinone</keyword>
<keyword evidence="11 16" id="KW-0520">NAD</keyword>
<comment type="catalytic activity">
    <reaction evidence="15 16">
        <text>a ubiquinone + NADH + 5 H(+)(in) = a ubiquinol + NAD(+) + 4 H(+)(out)</text>
        <dbReference type="Rhea" id="RHEA:29091"/>
        <dbReference type="Rhea" id="RHEA-COMP:9565"/>
        <dbReference type="Rhea" id="RHEA-COMP:9566"/>
        <dbReference type="ChEBI" id="CHEBI:15378"/>
        <dbReference type="ChEBI" id="CHEBI:16389"/>
        <dbReference type="ChEBI" id="CHEBI:17976"/>
        <dbReference type="ChEBI" id="CHEBI:57540"/>
        <dbReference type="ChEBI" id="CHEBI:57945"/>
        <dbReference type="EC" id="7.1.1.2"/>
    </reaction>
</comment>
<reference evidence="18" key="1">
    <citation type="journal article" date="2015" name="Mitochondrial DNA">
        <title>Mitochondrial genome sequences of landsnails Aegista diversifamilia and Dolicheulota formosensis (Gastropoda: Pulmonata: Stylommatophora).</title>
        <authorList>
            <person name="Huang C.W."/>
            <person name="Lin S.M."/>
            <person name="Wu W.L."/>
        </authorList>
    </citation>
    <scope>NUCLEOTIDE SEQUENCE</scope>
    <source>
        <tissue evidence="18">Foot tissue</tissue>
    </source>
</reference>
<feature type="domain" description="NADH:quinone oxidoreductase/Mrp antiporter transmembrane" evidence="17">
    <location>
        <begin position="96"/>
        <end position="377"/>
    </location>
</feature>
<evidence type="ECO:0000256" key="5">
    <source>
        <dbReference type="ARBA" id="ARBA00022448"/>
    </source>
</evidence>
<feature type="transmembrane region" description="Helical" evidence="16">
    <location>
        <begin position="237"/>
        <end position="258"/>
    </location>
</feature>
<dbReference type="GO" id="GO:0048039">
    <property type="term" value="F:ubiquinone binding"/>
    <property type="evidence" value="ECO:0007669"/>
    <property type="project" value="TreeGrafter"/>
</dbReference>
<reference evidence="18" key="2">
    <citation type="submission" date="2015-04" db="EMBL/GenBank/DDBJ databases">
        <authorList>
            <person name="Huang C.-W."/>
            <person name="Lin S.-M."/>
            <person name="Wu W.-L."/>
        </authorList>
    </citation>
    <scope>NUCLEOTIDE SEQUENCE</scope>
    <source>
        <tissue evidence="18">Foot tissue</tissue>
    </source>
</reference>
<organism evidence="18">
    <name type="scientific">Dolicheulota formosensis</name>
    <name type="common">Land snail</name>
    <dbReference type="NCBI Taxonomy" id="1632114"/>
    <lineage>
        <taxon>Eukaryota</taxon>
        <taxon>Metazoa</taxon>
        <taxon>Spiralia</taxon>
        <taxon>Lophotrochozoa</taxon>
        <taxon>Mollusca</taxon>
        <taxon>Gastropoda</taxon>
        <taxon>Heterobranchia</taxon>
        <taxon>Euthyneura</taxon>
        <taxon>Panpulmonata</taxon>
        <taxon>Eupulmonata</taxon>
        <taxon>Stylommatophora</taxon>
        <taxon>Helicina</taxon>
        <taxon>Camaenoidea</taxon>
        <taxon>Camaenidae</taxon>
        <taxon>Bradybaeninae</taxon>
        <taxon>Dolicheulota</taxon>
    </lineage>
</organism>
<dbReference type="EMBL" id="KR338956">
    <property type="protein sequence ID" value="AKJ85732.1"/>
    <property type="molecule type" value="Genomic_DNA"/>
</dbReference>
<protein>
    <recommendedName>
        <fullName evidence="4 16">NADH-ubiquinone oxidoreductase chain 4</fullName>
        <ecNumber evidence="3 16">7.1.1.2</ecNumber>
    </recommendedName>
</protein>
<evidence type="ECO:0000256" key="8">
    <source>
        <dbReference type="ARBA" id="ARBA00022967"/>
    </source>
</evidence>
<feature type="transmembrane region" description="Helical" evidence="16">
    <location>
        <begin position="335"/>
        <end position="353"/>
    </location>
</feature>
<feature type="transmembrane region" description="Helical" evidence="16">
    <location>
        <begin position="265"/>
        <end position="287"/>
    </location>
</feature>
<comment type="subcellular location">
    <subcellularLocation>
        <location evidence="1 16">Mitochondrion membrane</location>
        <topology evidence="1 16">Multi-pass membrane protein</topology>
    </subcellularLocation>
</comment>
<sequence>MITMLIGLIFSMLVLGYFELLVLFSIMVPLSMLFLYKTNIYLEDFLLCMNDMNGLLIFMTLSLALFILISSWSILSKDFLLLQVSVVLVLVICFLSNNLLLFYISFESSLLPILFMIIGWGYQPERLQAGMYMILYTVFGSMPLLLILLYTYFSVSTFNLYYLLVINLSGFPWYFSLGLLAFLVKLPIYSLHVWLPKAHVEAPVAGSMILAGALLKLGGYGLYVYTNIWCFAMSDVIFVFLICLAVWGGCLAAVACLFQSDLKAMIAYSSVVHMALVVLGIFSGTSWGFSCALITMIAHGWASSGLFLLSYITYEKVQSRSFNYIKGLLSLHPSLTLFWFILALINMAVPPTINLVGELMAVPVAAWLSFFLLFTLLIIMFLSVSYNMYMYSKVNHGPIGLYIVSSKSLSSAAMLATLVHVFPLVLLFGLNLFSLYTEYCM</sequence>
<dbReference type="EC" id="7.1.1.2" evidence="3 16"/>
<keyword evidence="14 16" id="KW-0472">Membrane</keyword>
<feature type="transmembrane region" description="Helical" evidence="16">
    <location>
        <begin position="134"/>
        <end position="153"/>
    </location>
</feature>
<dbReference type="CTD" id="4538"/>
<feature type="transmembrane region" description="Helical" evidence="16">
    <location>
        <begin position="79"/>
        <end position="97"/>
    </location>
</feature>
<evidence type="ECO:0000256" key="14">
    <source>
        <dbReference type="ARBA" id="ARBA00023136"/>
    </source>
</evidence>
<dbReference type="GO" id="GO:0031966">
    <property type="term" value="C:mitochondrial membrane"/>
    <property type="evidence" value="ECO:0007669"/>
    <property type="project" value="UniProtKB-SubCell"/>
</dbReference>
<evidence type="ECO:0000256" key="13">
    <source>
        <dbReference type="ARBA" id="ARBA00023128"/>
    </source>
</evidence>
<evidence type="ECO:0000256" key="6">
    <source>
        <dbReference type="ARBA" id="ARBA00022660"/>
    </source>
</evidence>
<keyword evidence="7 16" id="KW-0812">Transmembrane</keyword>